<feature type="region of interest" description="Disordered" evidence="6">
    <location>
        <begin position="330"/>
        <end position="406"/>
    </location>
</feature>
<feature type="compositionally biased region" description="Basic and acidic residues" evidence="6">
    <location>
        <begin position="1487"/>
        <end position="1507"/>
    </location>
</feature>
<dbReference type="GO" id="GO:0016887">
    <property type="term" value="F:ATP hydrolysis activity"/>
    <property type="evidence" value="ECO:0007669"/>
    <property type="project" value="TreeGrafter"/>
</dbReference>
<feature type="compositionally biased region" description="Low complexity" evidence="6">
    <location>
        <begin position="1845"/>
        <end position="1855"/>
    </location>
</feature>
<evidence type="ECO:0000259" key="7">
    <source>
        <dbReference type="PROSITE" id="PS50090"/>
    </source>
</evidence>
<name>A0A7S2W363_9STRA</name>
<keyword evidence="2" id="KW-0547">Nucleotide-binding</keyword>
<dbReference type="GO" id="GO:0042393">
    <property type="term" value="F:histone binding"/>
    <property type="evidence" value="ECO:0007669"/>
    <property type="project" value="TreeGrafter"/>
</dbReference>
<sequence>MNEPQVDRHDSHPPASSGASVPNRAPKRKLVSKPPNLKPGPKKQPPGGVFMVGGTVAKKQKLSSSQTKGSINNGYKPNDKGMIGANQKRKKSGIETKKFPKQTIRKPNAAVVDFLERRKALNDQREKQAEKLRLLRSRLGRPLPRLGEVSPLPRLGEVSRTKCHWDFLLEEMMWMATDFIEERKFKQSAASRLAYSAKIKHNNKQHSRLEEERQLEDRYRVISGNIANSIGRFWDTIRRKNAHSKGGQRINADVNSISPSEHDLHILPTLVEESDKPLEELIGEDVLPGIREDIEMQDLQRKREKLAKQGLFGTSKSWLPIWGDSSMLSTEGDDGVVNDAQSNSINDDDDGESEGEEEQVPKKRTRRQRAAAVAATAVSDDDFSPEDTEDDYDDESTIAEQERFSPQGEFSVVPEILCLQRDLEMDPQAIVEEIIKEAAASDEDSAEEEESEVGDDSNSIASDCETDVLREPMDSNVKSIASNIKILVDAARQVVHDDVEPGTVFLPPQLVQKDNYCSIFPHHVSGLRWLANMHIQQLGAVVADDAGLEREKMVAIFFATLAGERGVWGPHLIITSEAKATVWEIELLSMCPALRVQRGFELDPTVNVTIITFSDALKNLARIQRVKWEYTVYDVSSGLETMNMLEKDSSWVNSRFRLVICENTAQAKEYVDFIALCLLQRVWGEQDAFTIWKQKKGNNPWRDCVQDFVLSRQVDDATGISKGTLQTKTHICKPTQKQLNCRGQLKRCAEEFEERSEKKWVNAVWDLAIRKIALHPSLVFQGSETNIFAMPSVTSQFEIDLADLVNITCSDVAFSPTTYLNLFDQPQVPDFTQQIGPEQPKVHRNVKTLDVDAAKKVEQNGCDEVDTENPNEHQPPTLKLKQVRKWRKPVIGKNLCHMVDANLLPDHVMLESIRWNENSQWSNDWQHSMCRIHSPNVLSIDQNRAVATSQGQGILKHVGGNGRSILEASGVLLALVNEVIPSILTMGCVNPFRGPKILVVAHDSKFLSMAEQALCSTKNKFVRFDGDANIADQVISVYRFAKSKDIHIGVVLLEDVKALLSANANLEQGLGVACAAVLLDSENFSSKEHEAAEAIFEPIATAFVSKTHLERPDVDEAVEFKLIKMETDWGEIDKVDQVKPLKLAQLVDVLKKKEEDVDRMVQSNLDRFLGINSQTDSFTKVEGVESPLSIAIHAEIDNSHTYRPLDGPGIVTMVTDDESVFSDIDEEENEFGVIEFRKCDYLFDDDDESDSSSDEEDEDEEKGSLGVKQTLSRKSKLQSVESTRNESSGRTLDGIFFVEKVEDFARNFNVNGELVIVDTKRLPKVYEDVPQVFKNGYGADGNDGGDTEAFMDEETWIRETNENEPLHFELDPTVDCNRAFREVLTNEMREKNVAGGTFHVYGPPDAAVFREEETMASLETPPGLNIYGSNKDLTVHTHQQRPKFVISFFKERSVVVINKESTPALETYDSEQQVRSGKKRNSVLADDADRKKAKLDKSKSMEFKVDASEMEGYEEDDGNGNKQRSSKANATTTDVDWFIQVPKLKSRVKLNTKRDKNAPLGRESNQALRWSRIEDAGIVRAVEIFGPNWDLVATLVSNPLGPTRTALQALERYHVVKSQGKSSNNALASIPKVDIAPWATAPLHKSDLLLNVQPDVRSSARVIRSKHGRFSSLTEAIGVFKHIAKGNEPTAKYPRSLGLPNANNAQKQAAHTMFAMISNASQNLKSTHTLPEGEYVPLQQRRINSSQRYTAIIGADSQRRLQYSEIIGEIAKQQSVELNSEKPKQSEKTSPPSVSSSSRPATSGNYQQQQPRFQGRAGPTYPRGPYSIGESSSKMGHDKQPKGRSSSSMSSVKSSGGHHPHQQGVYAQGHMRSEQSHMGGSVPVRPPQQRMPAHRPQKRSSTPVSRKQPMQPPHMSGNYMNQPMSMPYAGHSMPPMHSYPPASHHGGQPQHYYGQPPGMGVPMPVPHHQMMPPQRPIKPSSQSKKGGPGRGSSINQQNYSQSQQQMRNKQGRHMPPYHK</sequence>
<feature type="compositionally biased region" description="Polar residues" evidence="6">
    <location>
        <begin position="62"/>
        <end position="75"/>
    </location>
</feature>
<evidence type="ECO:0000256" key="5">
    <source>
        <dbReference type="ARBA" id="ARBA00022853"/>
    </source>
</evidence>
<feature type="region of interest" description="Disordered" evidence="6">
    <location>
        <begin position="438"/>
        <end position="460"/>
    </location>
</feature>
<feature type="compositionally biased region" description="Low complexity" evidence="6">
    <location>
        <begin position="1956"/>
        <end position="1972"/>
    </location>
</feature>
<feature type="compositionally biased region" description="Acidic residues" evidence="6">
    <location>
        <begin position="346"/>
        <end position="358"/>
    </location>
</feature>
<feature type="region of interest" description="Disordered" evidence="6">
    <location>
        <begin position="1245"/>
        <end position="1287"/>
    </location>
</feature>
<feature type="compositionally biased region" description="Basic and acidic residues" evidence="6">
    <location>
        <begin position="1"/>
        <end position="12"/>
    </location>
</feature>
<feature type="compositionally biased region" description="Acidic residues" evidence="6">
    <location>
        <begin position="440"/>
        <end position="455"/>
    </location>
</feature>
<dbReference type="SMART" id="SM00717">
    <property type="entry name" value="SANT"/>
    <property type="match status" value="1"/>
</dbReference>
<evidence type="ECO:0000256" key="2">
    <source>
        <dbReference type="ARBA" id="ARBA00022741"/>
    </source>
</evidence>
<feature type="compositionally biased region" description="Acidic residues" evidence="6">
    <location>
        <begin position="379"/>
        <end position="397"/>
    </location>
</feature>
<evidence type="ECO:0000256" key="1">
    <source>
        <dbReference type="ARBA" id="ARBA00004123"/>
    </source>
</evidence>
<gene>
    <name evidence="9" type="ORF">QSP1433_LOCUS1141</name>
</gene>
<evidence type="ECO:0000256" key="6">
    <source>
        <dbReference type="SAM" id="MobiDB-lite"/>
    </source>
</evidence>
<evidence type="ECO:0000256" key="3">
    <source>
        <dbReference type="ARBA" id="ARBA00022806"/>
    </source>
</evidence>
<evidence type="ECO:0000259" key="8">
    <source>
        <dbReference type="PROSITE" id="PS51204"/>
    </source>
</evidence>
<feature type="compositionally biased region" description="Basic residues" evidence="6">
    <location>
        <begin position="2009"/>
        <end position="2019"/>
    </location>
</feature>
<dbReference type="Gene3D" id="3.40.50.10810">
    <property type="entry name" value="Tandem AAA-ATPase domain"/>
    <property type="match status" value="1"/>
</dbReference>
<dbReference type="InterPro" id="IPR027417">
    <property type="entry name" value="P-loop_NTPase"/>
</dbReference>
<feature type="region of interest" description="Disordered" evidence="6">
    <location>
        <begin position="1"/>
        <end position="102"/>
    </location>
</feature>
<dbReference type="GO" id="GO:0000812">
    <property type="term" value="C:Swr1 complex"/>
    <property type="evidence" value="ECO:0007669"/>
    <property type="project" value="TreeGrafter"/>
</dbReference>
<proteinExistence type="predicted"/>
<dbReference type="InterPro" id="IPR038718">
    <property type="entry name" value="SNF2-like_sf"/>
</dbReference>
<dbReference type="PROSITE" id="PS51204">
    <property type="entry name" value="HSA"/>
    <property type="match status" value="1"/>
</dbReference>
<protein>
    <recommendedName>
        <fullName evidence="10">Myb-like domain-containing protein</fullName>
    </recommendedName>
</protein>
<feature type="compositionally biased region" description="Acidic residues" evidence="6">
    <location>
        <begin position="1508"/>
        <end position="1518"/>
    </location>
</feature>
<feature type="compositionally biased region" description="Polar residues" evidence="6">
    <location>
        <begin position="1277"/>
        <end position="1287"/>
    </location>
</feature>
<feature type="domain" description="Myb-like" evidence="7">
    <location>
        <begin position="1562"/>
        <end position="1617"/>
    </location>
</feature>
<organism evidence="9">
    <name type="scientific">Mucochytrium quahogii</name>
    <dbReference type="NCBI Taxonomy" id="96639"/>
    <lineage>
        <taxon>Eukaryota</taxon>
        <taxon>Sar</taxon>
        <taxon>Stramenopiles</taxon>
        <taxon>Bigyra</taxon>
        <taxon>Labyrinthulomycetes</taxon>
        <taxon>Thraustochytrida</taxon>
        <taxon>Thraustochytriidae</taxon>
        <taxon>Mucochytrium</taxon>
    </lineage>
</organism>
<dbReference type="CDD" id="cd00167">
    <property type="entry name" value="SANT"/>
    <property type="match status" value="1"/>
</dbReference>
<comment type="subcellular location">
    <subcellularLocation>
        <location evidence="1">Nucleus</location>
    </subcellularLocation>
</comment>
<evidence type="ECO:0000256" key="4">
    <source>
        <dbReference type="ARBA" id="ARBA00022840"/>
    </source>
</evidence>
<feature type="region of interest" description="Disordered" evidence="6">
    <location>
        <begin position="1777"/>
        <end position="2019"/>
    </location>
</feature>
<feature type="compositionally biased region" description="Acidic residues" evidence="6">
    <location>
        <begin position="1245"/>
        <end position="1261"/>
    </location>
</feature>
<dbReference type="Gene3D" id="3.40.50.300">
    <property type="entry name" value="P-loop containing nucleotide triphosphate hydrolases"/>
    <property type="match status" value="1"/>
</dbReference>
<dbReference type="PROSITE" id="PS50090">
    <property type="entry name" value="MYB_LIKE"/>
    <property type="match status" value="1"/>
</dbReference>
<dbReference type="InterPro" id="IPR014012">
    <property type="entry name" value="HSA_dom"/>
</dbReference>
<dbReference type="SMART" id="SM00573">
    <property type="entry name" value="HSA"/>
    <property type="match status" value="1"/>
</dbReference>
<keyword evidence="5" id="KW-0156">Chromatin regulator</keyword>
<feature type="region of interest" description="Disordered" evidence="6">
    <location>
        <begin position="1467"/>
        <end position="1529"/>
    </location>
</feature>
<dbReference type="GO" id="GO:0004386">
    <property type="term" value="F:helicase activity"/>
    <property type="evidence" value="ECO:0007669"/>
    <property type="project" value="UniProtKB-KW"/>
</dbReference>
<reference evidence="9" key="1">
    <citation type="submission" date="2021-01" db="EMBL/GenBank/DDBJ databases">
        <authorList>
            <person name="Corre E."/>
            <person name="Pelletier E."/>
            <person name="Niang G."/>
            <person name="Scheremetjew M."/>
            <person name="Finn R."/>
            <person name="Kale V."/>
            <person name="Holt S."/>
            <person name="Cochrane G."/>
            <person name="Meng A."/>
            <person name="Brown T."/>
            <person name="Cohen L."/>
        </authorList>
    </citation>
    <scope>NUCLEOTIDE SEQUENCE</scope>
    <source>
        <strain evidence="9">NY070348D</strain>
    </source>
</reference>
<dbReference type="InterPro" id="IPR001005">
    <property type="entry name" value="SANT/Myb"/>
</dbReference>
<keyword evidence="4" id="KW-0067">ATP-binding</keyword>
<feature type="compositionally biased region" description="Low complexity" evidence="6">
    <location>
        <begin position="1790"/>
        <end position="1803"/>
    </location>
</feature>
<feature type="compositionally biased region" description="Polar residues" evidence="6">
    <location>
        <begin position="1520"/>
        <end position="1529"/>
    </location>
</feature>
<keyword evidence="3" id="KW-0378">Hydrolase</keyword>
<feature type="compositionally biased region" description="Low complexity" evidence="6">
    <location>
        <begin position="1992"/>
        <end position="2005"/>
    </location>
</feature>
<evidence type="ECO:0000313" key="9">
    <source>
        <dbReference type="EMBL" id="CAD9664785.1"/>
    </source>
</evidence>
<accession>A0A7S2W363</accession>
<dbReference type="Pfam" id="PF07529">
    <property type="entry name" value="HSA"/>
    <property type="match status" value="1"/>
</dbReference>
<evidence type="ECO:0008006" key="10">
    <source>
        <dbReference type="Google" id="ProtNLM"/>
    </source>
</evidence>
<dbReference type="InterPro" id="IPR050520">
    <property type="entry name" value="INO80/SWR1_helicase"/>
</dbReference>
<dbReference type="GO" id="GO:0005524">
    <property type="term" value="F:ATP binding"/>
    <property type="evidence" value="ECO:0007669"/>
    <property type="project" value="UniProtKB-KW"/>
</dbReference>
<dbReference type="PANTHER" id="PTHR45685">
    <property type="entry name" value="HELICASE SRCAP-RELATED"/>
    <property type="match status" value="1"/>
</dbReference>
<keyword evidence="3" id="KW-0347">Helicase</keyword>
<dbReference type="PANTHER" id="PTHR45685:SF1">
    <property type="entry name" value="HELICASE SRCAP"/>
    <property type="match status" value="1"/>
</dbReference>
<feature type="domain" description="HSA" evidence="8">
    <location>
        <begin position="152"/>
        <end position="224"/>
    </location>
</feature>
<dbReference type="GO" id="GO:0003677">
    <property type="term" value="F:DNA binding"/>
    <property type="evidence" value="ECO:0007669"/>
    <property type="project" value="UniProtKB-KW"/>
</dbReference>
<dbReference type="GO" id="GO:0006338">
    <property type="term" value="P:chromatin remodeling"/>
    <property type="evidence" value="ECO:0007669"/>
    <property type="project" value="TreeGrafter"/>
</dbReference>
<dbReference type="EMBL" id="HBHK01001870">
    <property type="protein sequence ID" value="CAD9664785.1"/>
    <property type="molecule type" value="Transcribed_RNA"/>
</dbReference>